<evidence type="ECO:0000313" key="2">
    <source>
        <dbReference type="Proteomes" id="UP001145114"/>
    </source>
</evidence>
<comment type="caution">
    <text evidence="1">The sequence shown here is derived from an EMBL/GenBank/DDBJ whole genome shotgun (WGS) entry which is preliminary data.</text>
</comment>
<organism evidence="1 2">
    <name type="scientific">Spiromyces aspiralis</name>
    <dbReference type="NCBI Taxonomy" id="68401"/>
    <lineage>
        <taxon>Eukaryota</taxon>
        <taxon>Fungi</taxon>
        <taxon>Fungi incertae sedis</taxon>
        <taxon>Zoopagomycota</taxon>
        <taxon>Kickxellomycotina</taxon>
        <taxon>Kickxellomycetes</taxon>
        <taxon>Kickxellales</taxon>
        <taxon>Kickxellaceae</taxon>
        <taxon>Spiromyces</taxon>
    </lineage>
</organism>
<dbReference type="Proteomes" id="UP001145114">
    <property type="component" value="Unassembled WGS sequence"/>
</dbReference>
<feature type="non-terminal residue" evidence="1">
    <location>
        <position position="54"/>
    </location>
</feature>
<evidence type="ECO:0000313" key="1">
    <source>
        <dbReference type="EMBL" id="KAJ1669417.1"/>
    </source>
</evidence>
<name>A0ACC1H6B1_9FUNG</name>
<reference evidence="1" key="1">
    <citation type="submission" date="2022-06" db="EMBL/GenBank/DDBJ databases">
        <title>Phylogenomic reconstructions and comparative analyses of Kickxellomycotina fungi.</title>
        <authorList>
            <person name="Reynolds N.K."/>
            <person name="Stajich J.E."/>
            <person name="Barry K."/>
            <person name="Grigoriev I.V."/>
            <person name="Crous P."/>
            <person name="Smith M.E."/>
        </authorList>
    </citation>
    <scope>NUCLEOTIDE SEQUENCE</scope>
    <source>
        <strain evidence="1">RSA 2271</strain>
    </source>
</reference>
<keyword evidence="2" id="KW-1185">Reference proteome</keyword>
<proteinExistence type="predicted"/>
<sequence length="54" mass="6049">MEHCKMLTRLASDLRRTLVERKEPGCWGSIEGPNEDESSSDLGLSDDDEDLVDP</sequence>
<gene>
    <name evidence="1" type="ORF">EV182_008775</name>
</gene>
<dbReference type="EMBL" id="JAMZIH010009940">
    <property type="protein sequence ID" value="KAJ1669417.1"/>
    <property type="molecule type" value="Genomic_DNA"/>
</dbReference>
<protein>
    <submittedName>
        <fullName evidence="1">Uncharacterized protein</fullName>
    </submittedName>
</protein>
<accession>A0ACC1H6B1</accession>